<sequence>MLKKFCAAQWGFTKKSRGLYFIKTQYDTWRKIFFFFYFELYHYNYIIFIYLFIIYILLLYIHKHEHAQNSL</sequence>
<dbReference type="AlphaFoldDB" id="A0A7G3B719"/>
<keyword evidence="1" id="KW-0472">Membrane</keyword>
<evidence type="ECO:0000256" key="1">
    <source>
        <dbReference type="SAM" id="Phobius"/>
    </source>
</evidence>
<name>A0A7G3B719_LUTLO</name>
<accession>A0A7G3B719</accession>
<organism evidence="2">
    <name type="scientific">Lutzomyia longipalpis</name>
    <name type="common">Sand fly</name>
    <dbReference type="NCBI Taxonomy" id="7200"/>
    <lineage>
        <taxon>Eukaryota</taxon>
        <taxon>Metazoa</taxon>
        <taxon>Ecdysozoa</taxon>
        <taxon>Arthropoda</taxon>
        <taxon>Hexapoda</taxon>
        <taxon>Insecta</taxon>
        <taxon>Pterygota</taxon>
        <taxon>Neoptera</taxon>
        <taxon>Endopterygota</taxon>
        <taxon>Diptera</taxon>
        <taxon>Nematocera</taxon>
        <taxon>Psychodoidea</taxon>
        <taxon>Psychodidae</taxon>
        <taxon>Lutzomyia</taxon>
        <taxon>Lutzomyia</taxon>
    </lineage>
</organism>
<proteinExistence type="predicted"/>
<reference evidence="2" key="1">
    <citation type="journal article" date="2020" name="BMC">
        <title>Leishmania infection induces a limited differential gene expression in the sand fly midgut.</title>
        <authorList>
            <person name="Coutinho-Abreu I.V."/>
            <person name="Serafim T.D."/>
            <person name="Meneses C."/>
            <person name="Kamhawi S."/>
            <person name="Oliveira F."/>
            <person name="Valenzuela J.G."/>
        </authorList>
    </citation>
    <scope>NUCLEOTIDE SEQUENCE</scope>
    <source>
        <strain evidence="2">Jacobina</strain>
        <tissue evidence="2">Midgut</tissue>
    </source>
</reference>
<protein>
    <submittedName>
        <fullName evidence="2">Uncharacterized protein</fullName>
    </submittedName>
</protein>
<keyword evidence="1" id="KW-0812">Transmembrane</keyword>
<dbReference type="EMBL" id="GITU01011345">
    <property type="protein sequence ID" value="MBC1180048.1"/>
    <property type="molecule type" value="Transcribed_RNA"/>
</dbReference>
<evidence type="ECO:0000313" key="2">
    <source>
        <dbReference type="EMBL" id="MBC1180048.1"/>
    </source>
</evidence>
<keyword evidence="1" id="KW-1133">Transmembrane helix</keyword>
<feature type="transmembrane region" description="Helical" evidence="1">
    <location>
        <begin position="42"/>
        <end position="61"/>
    </location>
</feature>